<dbReference type="Proteomes" id="UP000694543">
    <property type="component" value="Unplaced"/>
</dbReference>
<organism evidence="2 3">
    <name type="scientific">Chrysolophus pictus</name>
    <name type="common">Golden pheasant</name>
    <name type="synonym">Phasianus pictus</name>
    <dbReference type="NCBI Taxonomy" id="9089"/>
    <lineage>
        <taxon>Eukaryota</taxon>
        <taxon>Metazoa</taxon>
        <taxon>Chordata</taxon>
        <taxon>Craniata</taxon>
        <taxon>Vertebrata</taxon>
        <taxon>Euteleostomi</taxon>
        <taxon>Archelosauria</taxon>
        <taxon>Archosauria</taxon>
        <taxon>Dinosauria</taxon>
        <taxon>Saurischia</taxon>
        <taxon>Theropoda</taxon>
        <taxon>Coelurosauria</taxon>
        <taxon>Aves</taxon>
        <taxon>Neognathae</taxon>
        <taxon>Galloanserae</taxon>
        <taxon>Galliformes</taxon>
        <taxon>Phasianidae</taxon>
        <taxon>Phasianinae</taxon>
        <taxon>Chrysolophus</taxon>
    </lineage>
</organism>
<evidence type="ECO:0000313" key="2">
    <source>
        <dbReference type="Ensembl" id="ENSCPIP00010002644.1"/>
    </source>
</evidence>
<dbReference type="SUPFAM" id="SSF56672">
    <property type="entry name" value="DNA/RNA polymerases"/>
    <property type="match status" value="1"/>
</dbReference>
<dbReference type="Ensembl" id="ENSCPIT00010003102.1">
    <property type="protein sequence ID" value="ENSCPIP00010002644.1"/>
    <property type="gene ID" value="ENSCPIG00010002042.1"/>
</dbReference>
<accession>A0A8C3KZU3</accession>
<dbReference type="Pfam" id="PF00078">
    <property type="entry name" value="RVT_1"/>
    <property type="match status" value="1"/>
</dbReference>
<keyword evidence="3" id="KW-1185">Reference proteome</keyword>
<evidence type="ECO:0000313" key="3">
    <source>
        <dbReference type="Proteomes" id="UP000694543"/>
    </source>
</evidence>
<evidence type="ECO:0000259" key="1">
    <source>
        <dbReference type="PROSITE" id="PS50878"/>
    </source>
</evidence>
<name>A0A8C3KZU3_CHRPC</name>
<proteinExistence type="predicted"/>
<sequence length="482" mass="55002">MGPDEIHPRVLRELAEVIAKPLSIIYQCSLLTGEVPEDWKLANVTPIYKKGCKEDPGNYRPVSLTSVPGKVMEQIVLREITRQVRDNRGIRPSQHGFTKGRSCLTNLISFYDLVTRLVDEGRAVDVVYLDFSKAFDTVSHSILLRKLAVRGLDRYTLGWVKSWLEGRAQRVVVNGAKSSWRPVTSGVPQGSVLGPVLFNIFIDDLDEGIECTLSKFADDTKLAGSVDLPGGSEALQRDLDRLDSWAEANGMRFNKTKCRVLHFGHNNPKQRYRLGAEWLEDCVEEMDLGVLVDARLNMSQQCAWVAKKANGILACIRSSVTSRSREVIVPLYSALVRPHLEYCVQFWAPHCKKDIEALERVQRRATKLVRGLEHRPYEERLRELGLFSLEKRRLRGDLITLYNYLRGGCSELGVGLFSRVTGDRTRGNGFKLRQGRFRLDIRKYYFSERVVKHWNGLPREVVESPTLEVFKERLDFVLRDIV</sequence>
<dbReference type="CDD" id="cd01650">
    <property type="entry name" value="RT_nLTR_like"/>
    <property type="match status" value="1"/>
</dbReference>
<dbReference type="PANTHER" id="PTHR33332">
    <property type="entry name" value="REVERSE TRANSCRIPTASE DOMAIN-CONTAINING PROTEIN"/>
    <property type="match status" value="1"/>
</dbReference>
<feature type="domain" description="Reverse transcriptase" evidence="1">
    <location>
        <begin position="28"/>
        <end position="283"/>
    </location>
</feature>
<dbReference type="InterPro" id="IPR043502">
    <property type="entry name" value="DNA/RNA_pol_sf"/>
</dbReference>
<dbReference type="AlphaFoldDB" id="A0A8C3KZU3"/>
<reference evidence="2" key="1">
    <citation type="submission" date="2025-08" db="UniProtKB">
        <authorList>
            <consortium name="Ensembl"/>
        </authorList>
    </citation>
    <scope>IDENTIFICATION</scope>
</reference>
<dbReference type="PROSITE" id="PS50878">
    <property type="entry name" value="RT_POL"/>
    <property type="match status" value="1"/>
</dbReference>
<dbReference type="PRINTS" id="PR01345">
    <property type="entry name" value="CERVTRCPTASE"/>
</dbReference>
<protein>
    <recommendedName>
        <fullName evidence="1">Reverse transcriptase domain-containing protein</fullName>
    </recommendedName>
</protein>
<reference evidence="2" key="2">
    <citation type="submission" date="2025-09" db="UniProtKB">
        <authorList>
            <consortium name="Ensembl"/>
        </authorList>
    </citation>
    <scope>IDENTIFICATION</scope>
</reference>
<dbReference type="InterPro" id="IPR000477">
    <property type="entry name" value="RT_dom"/>
</dbReference>